<dbReference type="Proteomes" id="UP001472677">
    <property type="component" value="Unassembled WGS sequence"/>
</dbReference>
<evidence type="ECO:0000256" key="7">
    <source>
        <dbReference type="SAM" id="MobiDB-lite"/>
    </source>
</evidence>
<sequence length="283" mass="30897">MRLSVGLGDPERCVLGGVPDEVMGLGVFITIDINVSPLSPLVSSSNTPRVTCILKKIFSYRSPLMEPPRSSEPSLSETSNTNTNRDLKPKLDLIEGFKTTDSCDGRGHQGSETDQPRVFSCNYCQRKFICSQALGGHQNAHKRERTLAKRGQQRTGAGPAAAFGRYSTMASLPLHGSFNKSLGIQLHSMVHKPTFLPSPHVYGQNEWSGRPIRQTPTIGHLSTKNVVITAGSSASSGMTARFESRVRMFGPSTEGIGGYWWDSSVNPFNANQDEMKLDLSLKL</sequence>
<dbReference type="PANTHER" id="PTHR47287:SF15">
    <property type="entry name" value="ZINC FINGER PROTEIN 3-LIKE"/>
    <property type="match status" value="1"/>
</dbReference>
<dbReference type="InterPro" id="IPR013087">
    <property type="entry name" value="Znf_C2H2_type"/>
</dbReference>
<organism evidence="9 10">
    <name type="scientific">Hibiscus sabdariffa</name>
    <name type="common">roselle</name>
    <dbReference type="NCBI Taxonomy" id="183260"/>
    <lineage>
        <taxon>Eukaryota</taxon>
        <taxon>Viridiplantae</taxon>
        <taxon>Streptophyta</taxon>
        <taxon>Embryophyta</taxon>
        <taxon>Tracheophyta</taxon>
        <taxon>Spermatophyta</taxon>
        <taxon>Magnoliopsida</taxon>
        <taxon>eudicotyledons</taxon>
        <taxon>Gunneridae</taxon>
        <taxon>Pentapetalae</taxon>
        <taxon>rosids</taxon>
        <taxon>malvids</taxon>
        <taxon>Malvales</taxon>
        <taxon>Malvaceae</taxon>
        <taxon>Malvoideae</taxon>
        <taxon>Hibiscus</taxon>
    </lineage>
</organism>
<evidence type="ECO:0000256" key="1">
    <source>
        <dbReference type="ARBA" id="ARBA00004123"/>
    </source>
</evidence>
<gene>
    <name evidence="9" type="ORF">V6N12_063498</name>
</gene>
<dbReference type="Gene3D" id="3.30.160.60">
    <property type="entry name" value="Classic Zinc Finger"/>
    <property type="match status" value="1"/>
</dbReference>
<dbReference type="PROSITE" id="PS50157">
    <property type="entry name" value="ZINC_FINGER_C2H2_2"/>
    <property type="match status" value="1"/>
</dbReference>
<keyword evidence="2" id="KW-0479">Metal-binding</keyword>
<dbReference type="PROSITE" id="PS00028">
    <property type="entry name" value="ZINC_FINGER_C2H2_1"/>
    <property type="match status" value="1"/>
</dbReference>
<comment type="subcellular location">
    <subcellularLocation>
        <location evidence="1">Nucleus</location>
    </subcellularLocation>
</comment>
<evidence type="ECO:0000313" key="9">
    <source>
        <dbReference type="EMBL" id="KAK8575845.1"/>
    </source>
</evidence>
<keyword evidence="4" id="KW-0862">Zinc</keyword>
<evidence type="ECO:0000256" key="3">
    <source>
        <dbReference type="ARBA" id="ARBA00022771"/>
    </source>
</evidence>
<dbReference type="InterPro" id="IPR044246">
    <property type="entry name" value="ZFP3-like"/>
</dbReference>
<evidence type="ECO:0000256" key="5">
    <source>
        <dbReference type="ARBA" id="ARBA00023242"/>
    </source>
</evidence>
<evidence type="ECO:0000256" key="6">
    <source>
        <dbReference type="PROSITE-ProRule" id="PRU00042"/>
    </source>
</evidence>
<feature type="domain" description="C2H2-type" evidence="8">
    <location>
        <begin position="119"/>
        <end position="146"/>
    </location>
</feature>
<protein>
    <recommendedName>
        <fullName evidence="8">C2H2-type domain-containing protein</fullName>
    </recommendedName>
</protein>
<comment type="caution">
    <text evidence="9">The sequence shown here is derived from an EMBL/GenBank/DDBJ whole genome shotgun (WGS) entry which is preliminary data.</text>
</comment>
<keyword evidence="10" id="KW-1185">Reference proteome</keyword>
<accession>A0ABR2FC18</accession>
<reference evidence="9 10" key="1">
    <citation type="journal article" date="2024" name="G3 (Bethesda)">
        <title>Genome assembly of Hibiscus sabdariffa L. provides insights into metabolisms of medicinal natural products.</title>
        <authorList>
            <person name="Kim T."/>
        </authorList>
    </citation>
    <scope>NUCLEOTIDE SEQUENCE [LARGE SCALE GENOMIC DNA]</scope>
    <source>
        <strain evidence="9">TK-2024</strain>
        <tissue evidence="9">Old leaves</tissue>
    </source>
</reference>
<feature type="region of interest" description="Disordered" evidence="7">
    <location>
        <begin position="63"/>
        <end position="89"/>
    </location>
</feature>
<proteinExistence type="predicted"/>
<dbReference type="SUPFAM" id="SSF57667">
    <property type="entry name" value="beta-beta-alpha zinc fingers"/>
    <property type="match status" value="1"/>
</dbReference>
<evidence type="ECO:0000313" key="10">
    <source>
        <dbReference type="Proteomes" id="UP001472677"/>
    </source>
</evidence>
<dbReference type="PANTHER" id="PTHR47287">
    <property type="entry name" value="C2H2 AND C2HC ZINC FINGERS SUPERFAMILY PROTEIN"/>
    <property type="match status" value="1"/>
</dbReference>
<dbReference type="EMBL" id="JBBPBM010000007">
    <property type="protein sequence ID" value="KAK8575845.1"/>
    <property type="molecule type" value="Genomic_DNA"/>
</dbReference>
<name>A0ABR2FC18_9ROSI</name>
<evidence type="ECO:0000256" key="4">
    <source>
        <dbReference type="ARBA" id="ARBA00022833"/>
    </source>
</evidence>
<feature type="compositionally biased region" description="Low complexity" evidence="7">
    <location>
        <begin position="63"/>
        <end position="84"/>
    </location>
</feature>
<evidence type="ECO:0000259" key="8">
    <source>
        <dbReference type="PROSITE" id="PS50157"/>
    </source>
</evidence>
<dbReference type="InterPro" id="IPR036236">
    <property type="entry name" value="Znf_C2H2_sf"/>
</dbReference>
<keyword evidence="5" id="KW-0539">Nucleus</keyword>
<keyword evidence="3 6" id="KW-0863">Zinc-finger</keyword>
<evidence type="ECO:0000256" key="2">
    <source>
        <dbReference type="ARBA" id="ARBA00022723"/>
    </source>
</evidence>